<sequence length="1371" mass="155483">MNFLKSILWRKSCLGIIFLILAAYLGNYFKLTLFFGVDFLFGTIAVLLTLSIYGLFWGTVAAIISSSYTYLLWGHPYAMVVLICEVLFVGLLLRRKSSNLLLLDGIYWVFIGSTLVVIFYYNLLHVKLLPLCLVIFKQAANGLFNALIASLMLNYLPIATWLKGYKIKHKISLQQTLFNLFIAFALFPVMAITITDARRVVDNVETEIINSLNALSTNLANDIGFWKKNTVLPLQQIDNILIENPNNLELINSTIKNIQNNFGYKHIYITNNIGQVVANYPQNSHPVNLTKFATIKDQKNPVYFLDTPETYHHDGTIFMIGIPIMNGDEFLGCIIGEIDTKNINYLIHKLEHNNNFHINILDQENRIIATNSQQEKIFQKFTRDQGIEKRKLNSEIEQWLPLSPGTPIMSRWEKSFYVKKTILDRDIPLHLIIAAPTKEKVKYLQIVYLKKLATMIITAILALMVVNIISERLVKPLGTLTRLTTDLPQKIWGQEEINFSNSKISEINDLTHNFKSMVLALNQMFKEIKNAKESLEERVELRTKELSISNADLGAEIVRRKQVEKILREREERYELAISGTNDGIWDWNVITNEVYYSPTWMRILGYEKETLPQNMSTWLENIYPDDQESVWLQVNQHLDGKTTFYQTTYRMKHRKGYYIWVAAKGKCLRDDQGQPYRFVGIITDITDKKIAEEELKSAKEAAEIANITKSEFLATMSHEIRTPMNAVIGMTGLLLDTELTSLQREFVEIIRNSGDAMLTLINDILDFSKIESGKLEIDQQIFNLRNCVEECLDLVAPLASDKELELAYLMSPEIAELIRGDVTRVRQILVNLLSNAIKFTHHGEIVVTVSSRPLAHLPESDVGLDESEQIYEILFNVKDTGIGIPSDKQHRLFQPFSQVDASTTRQYGGTGLGLVISQKLTEMMGGKMWFESQVGEGSTFFFTIVVGLGNQPSLIKTNSDWQYLVNKRLLIANQQTIHQQALIQQSQCLGMNPIVAASAQEAIALLQQQDFDVAIVDIHTLDAYGSNLALEIQKLSKYQQIPLVMLTSIGDGQSSKMPPITDLDVTAYLNKPIKKTNLANILLGVFSSQLQPVNTFTHALNQLNGHMAETMPLKILIAEDNVVNQKVALHMLQRLGYRADIVANGLEVLTALRRQSYDVVLMDIQMPEMDGLTATMEICQEWPSSRRPWIVAMTANAMQGDQEKCLAVGMNDYIAKPIRMEELSRALENCYRHIFQQNTVNISTDKMPQTPTINNVLDQSILQELREIICDNQIEEFIQIINSYLEDASQRLISLNIAIVENNAKQLQLEAHALKSSSNIVGATNLSKIFKELESLGRAGNTTDATPLLNQAVTDYQQVEAELKLIITNN</sequence>
<dbReference type="PROSITE" id="PS50109">
    <property type="entry name" value="HIS_KIN"/>
    <property type="match status" value="1"/>
</dbReference>
<dbReference type="Gene3D" id="3.30.450.20">
    <property type="entry name" value="PAS domain"/>
    <property type="match status" value="1"/>
</dbReference>
<dbReference type="InterPro" id="IPR036641">
    <property type="entry name" value="HPT_dom_sf"/>
</dbReference>
<feature type="domain" description="Response regulatory" evidence="23">
    <location>
        <begin position="1115"/>
        <end position="1232"/>
    </location>
</feature>
<keyword evidence="6 19" id="KW-0597">Phosphoprotein</keyword>
<proteinExistence type="inferred from homology"/>
<dbReference type="InterPro" id="IPR011006">
    <property type="entry name" value="CheY-like_superfamily"/>
</dbReference>
<keyword evidence="11" id="KW-0067">ATP-binding</keyword>
<dbReference type="Pfam" id="PF08447">
    <property type="entry name" value="PAS_3"/>
    <property type="match status" value="1"/>
</dbReference>
<dbReference type="InterPro" id="IPR036097">
    <property type="entry name" value="HisK_dim/P_sf"/>
</dbReference>
<dbReference type="Pfam" id="PF01627">
    <property type="entry name" value="Hpt"/>
    <property type="match status" value="1"/>
</dbReference>
<feature type="transmembrane region" description="Helical" evidence="21">
    <location>
        <begin position="70"/>
        <end position="93"/>
    </location>
</feature>
<dbReference type="SUPFAM" id="SSF55874">
    <property type="entry name" value="ATPase domain of HSP90 chaperone/DNA topoisomerase II/histidine kinase"/>
    <property type="match status" value="1"/>
</dbReference>
<dbReference type="InterPro" id="IPR001789">
    <property type="entry name" value="Sig_transdc_resp-reg_receiver"/>
</dbReference>
<evidence type="ECO:0000259" key="25">
    <source>
        <dbReference type="PROSITE" id="PS50113"/>
    </source>
</evidence>
<dbReference type="KEGG" id="rsin:B6N60_03645"/>
<feature type="modified residue" description="4-aspartylphosphate" evidence="19">
    <location>
        <position position="1018"/>
    </location>
</feature>
<reference evidence="27" key="1">
    <citation type="submission" date="2017-04" db="EMBL/GenBank/DDBJ databases">
        <title>Genome deletions in a multicellular cyanobacterial endosymbiont for morphological adaptation in marine diatoms.</title>
        <authorList>
            <person name="Wang Y."/>
            <person name="Gao H."/>
            <person name="Li R."/>
            <person name="Xu X."/>
        </authorList>
    </citation>
    <scope>NUCLEOTIDE SEQUENCE</scope>
    <source>
        <strain evidence="27">FACHB 800</strain>
    </source>
</reference>
<feature type="transmembrane region" description="Helical" evidence="21">
    <location>
        <begin position="452"/>
        <end position="470"/>
    </location>
</feature>
<feature type="domain" description="Histidine kinase" evidence="22">
    <location>
        <begin position="716"/>
        <end position="949"/>
    </location>
</feature>
<feature type="modified residue" description="4-aspartylphosphate" evidence="19">
    <location>
        <position position="1164"/>
    </location>
</feature>
<dbReference type="RefSeq" id="WP_190602284.1">
    <property type="nucleotide sequence ID" value="NZ_CP021056.1"/>
</dbReference>
<feature type="domain" description="Response regulatory" evidence="23">
    <location>
        <begin position="969"/>
        <end position="1087"/>
    </location>
</feature>
<evidence type="ECO:0000256" key="20">
    <source>
        <dbReference type="SAM" id="Coils"/>
    </source>
</evidence>
<dbReference type="CDD" id="cd16922">
    <property type="entry name" value="HATPase_EvgS-ArcB-TorS-like"/>
    <property type="match status" value="1"/>
</dbReference>
<keyword evidence="8 21" id="KW-0812">Transmembrane</keyword>
<dbReference type="PANTHER" id="PTHR45339:SF1">
    <property type="entry name" value="HYBRID SIGNAL TRANSDUCTION HISTIDINE KINASE J"/>
    <property type="match status" value="1"/>
</dbReference>
<dbReference type="EMBL" id="CP021056">
    <property type="protein sequence ID" value="QXE24935.1"/>
    <property type="molecule type" value="Genomic_DNA"/>
</dbReference>
<evidence type="ECO:0000313" key="27">
    <source>
        <dbReference type="EMBL" id="QXE24935.1"/>
    </source>
</evidence>
<keyword evidence="20" id="KW-0175">Coiled coil</keyword>
<comment type="subcellular location">
    <subcellularLocation>
        <location evidence="2">Cell membrane</location>
        <topology evidence="2">Multi-pass membrane protein</topology>
    </subcellularLocation>
</comment>
<dbReference type="Gene3D" id="3.30.565.10">
    <property type="entry name" value="Histidine kinase-like ATPase, C-terminal domain"/>
    <property type="match status" value="1"/>
</dbReference>
<dbReference type="GO" id="GO:0005524">
    <property type="term" value="F:ATP binding"/>
    <property type="evidence" value="ECO:0007669"/>
    <property type="project" value="UniProtKB-KW"/>
</dbReference>
<feature type="transmembrane region" description="Helical" evidence="21">
    <location>
        <begin position="6"/>
        <end position="27"/>
    </location>
</feature>
<dbReference type="PROSITE" id="PS50110">
    <property type="entry name" value="RESPONSE_REGULATORY"/>
    <property type="match status" value="2"/>
</dbReference>
<evidence type="ECO:0000256" key="3">
    <source>
        <dbReference type="ARBA" id="ARBA00006402"/>
    </source>
</evidence>
<evidence type="ECO:0000256" key="9">
    <source>
        <dbReference type="ARBA" id="ARBA00022741"/>
    </source>
</evidence>
<dbReference type="SMART" id="SM00448">
    <property type="entry name" value="REC"/>
    <property type="match status" value="2"/>
</dbReference>
<dbReference type="CDD" id="cd00082">
    <property type="entry name" value="HisKA"/>
    <property type="match status" value="1"/>
</dbReference>
<dbReference type="CDD" id="cd00130">
    <property type="entry name" value="PAS"/>
    <property type="match status" value="1"/>
</dbReference>
<dbReference type="CDD" id="cd17546">
    <property type="entry name" value="REC_hyHK_CKI1_RcsC-like"/>
    <property type="match status" value="1"/>
</dbReference>
<dbReference type="PROSITE" id="PS50894">
    <property type="entry name" value="HPT"/>
    <property type="match status" value="1"/>
</dbReference>
<dbReference type="Gene3D" id="1.20.120.160">
    <property type="entry name" value="HPT domain"/>
    <property type="match status" value="1"/>
</dbReference>
<keyword evidence="7" id="KW-0808">Transferase</keyword>
<dbReference type="SMART" id="SM00091">
    <property type="entry name" value="PAS"/>
    <property type="match status" value="1"/>
</dbReference>
<dbReference type="GO" id="GO:0000155">
    <property type="term" value="F:phosphorelay sensor kinase activity"/>
    <property type="evidence" value="ECO:0007669"/>
    <property type="project" value="InterPro"/>
</dbReference>
<comment type="subunit">
    <text evidence="15">At low DSF concentrations, interacts with RpfF.</text>
</comment>
<comment type="similarity">
    <text evidence="3">In the N-terminal section; belongs to the phytochrome family.</text>
</comment>
<dbReference type="InterPro" id="IPR005467">
    <property type="entry name" value="His_kinase_dom"/>
</dbReference>
<dbReference type="GO" id="GO:0005886">
    <property type="term" value="C:plasma membrane"/>
    <property type="evidence" value="ECO:0007669"/>
    <property type="project" value="UniProtKB-SubCell"/>
</dbReference>
<evidence type="ECO:0000313" key="28">
    <source>
        <dbReference type="Proteomes" id="UP000683511"/>
    </source>
</evidence>
<dbReference type="InterPro" id="IPR008207">
    <property type="entry name" value="Sig_transdc_His_kin_Hpt_dom"/>
</dbReference>
<keyword evidence="5" id="KW-1003">Cell membrane</keyword>
<accession>A0A975TAJ4</accession>
<evidence type="ECO:0000256" key="12">
    <source>
        <dbReference type="ARBA" id="ARBA00022989"/>
    </source>
</evidence>
<keyword evidence="10" id="KW-0418">Kinase</keyword>
<evidence type="ECO:0000256" key="13">
    <source>
        <dbReference type="ARBA" id="ARBA00023012"/>
    </source>
</evidence>
<evidence type="ECO:0000256" key="19">
    <source>
        <dbReference type="PROSITE-ProRule" id="PRU00169"/>
    </source>
</evidence>
<dbReference type="Proteomes" id="UP000683511">
    <property type="component" value="Chromosome"/>
</dbReference>
<dbReference type="FunFam" id="1.10.287.130:FF:000002">
    <property type="entry name" value="Two-component osmosensing histidine kinase"/>
    <property type="match status" value="1"/>
</dbReference>
<evidence type="ECO:0000259" key="22">
    <source>
        <dbReference type="PROSITE" id="PS50109"/>
    </source>
</evidence>
<dbReference type="SMART" id="SM00388">
    <property type="entry name" value="HisKA"/>
    <property type="match status" value="1"/>
</dbReference>
<feature type="transmembrane region" description="Helical" evidence="21">
    <location>
        <begin position="39"/>
        <end position="64"/>
    </location>
</feature>
<dbReference type="NCBIfam" id="TIGR00229">
    <property type="entry name" value="sensory_box"/>
    <property type="match status" value="1"/>
</dbReference>
<evidence type="ECO:0000256" key="5">
    <source>
        <dbReference type="ARBA" id="ARBA00022475"/>
    </source>
</evidence>
<dbReference type="InterPro" id="IPR004358">
    <property type="entry name" value="Sig_transdc_His_kin-like_C"/>
</dbReference>
<dbReference type="SUPFAM" id="SSF52172">
    <property type="entry name" value="CheY-like"/>
    <property type="match status" value="2"/>
</dbReference>
<dbReference type="InterPro" id="IPR001610">
    <property type="entry name" value="PAC"/>
</dbReference>
<dbReference type="Gene3D" id="1.10.287.130">
    <property type="match status" value="1"/>
</dbReference>
<dbReference type="PROSITE" id="PS50112">
    <property type="entry name" value="PAS"/>
    <property type="match status" value="1"/>
</dbReference>
<keyword evidence="28" id="KW-1185">Reference proteome</keyword>
<dbReference type="CDD" id="cd00156">
    <property type="entry name" value="REC"/>
    <property type="match status" value="1"/>
</dbReference>
<dbReference type="InterPro" id="IPR003594">
    <property type="entry name" value="HATPase_dom"/>
</dbReference>
<evidence type="ECO:0000256" key="8">
    <source>
        <dbReference type="ARBA" id="ARBA00022692"/>
    </source>
</evidence>
<evidence type="ECO:0000259" key="26">
    <source>
        <dbReference type="PROSITE" id="PS50894"/>
    </source>
</evidence>
<dbReference type="InterPro" id="IPR000014">
    <property type="entry name" value="PAS"/>
</dbReference>
<dbReference type="Gene3D" id="3.40.50.2300">
    <property type="match status" value="2"/>
</dbReference>
<evidence type="ECO:0000256" key="17">
    <source>
        <dbReference type="ARBA" id="ARBA00074306"/>
    </source>
</evidence>
<organism evidence="27 28">
    <name type="scientific">Richelia sinica FACHB-800</name>
    <dbReference type="NCBI Taxonomy" id="1357546"/>
    <lineage>
        <taxon>Bacteria</taxon>
        <taxon>Bacillati</taxon>
        <taxon>Cyanobacteriota</taxon>
        <taxon>Cyanophyceae</taxon>
        <taxon>Nostocales</taxon>
        <taxon>Nostocaceae</taxon>
        <taxon>Richelia</taxon>
    </lineage>
</organism>
<feature type="transmembrane region" description="Helical" evidence="21">
    <location>
        <begin position="176"/>
        <end position="194"/>
    </location>
</feature>
<dbReference type="PRINTS" id="PR00344">
    <property type="entry name" value="BCTRLSENSOR"/>
</dbReference>
<dbReference type="Pfam" id="PF00072">
    <property type="entry name" value="Response_reg"/>
    <property type="match status" value="2"/>
</dbReference>
<dbReference type="SUPFAM" id="SSF47226">
    <property type="entry name" value="Histidine-containing phosphotransfer domain, HPT domain"/>
    <property type="match status" value="1"/>
</dbReference>
<dbReference type="InterPro" id="IPR000700">
    <property type="entry name" value="PAS-assoc_C"/>
</dbReference>
<dbReference type="SMART" id="SM00387">
    <property type="entry name" value="HATPase_c"/>
    <property type="match status" value="1"/>
</dbReference>
<feature type="domain" description="PAC" evidence="25">
    <location>
        <begin position="646"/>
        <end position="698"/>
    </location>
</feature>
<evidence type="ECO:0000256" key="18">
    <source>
        <dbReference type="PROSITE-ProRule" id="PRU00110"/>
    </source>
</evidence>
<dbReference type="PROSITE" id="PS50113">
    <property type="entry name" value="PAC"/>
    <property type="match status" value="1"/>
</dbReference>
<dbReference type="FunFam" id="3.30.565.10:FF:000010">
    <property type="entry name" value="Sensor histidine kinase RcsC"/>
    <property type="match status" value="1"/>
</dbReference>
<dbReference type="SMART" id="SM00086">
    <property type="entry name" value="PAC"/>
    <property type="match status" value="1"/>
</dbReference>
<keyword evidence="12 21" id="KW-1133">Transmembrane helix</keyword>
<evidence type="ECO:0000256" key="16">
    <source>
        <dbReference type="ARBA" id="ARBA00068150"/>
    </source>
</evidence>
<protein>
    <recommendedName>
        <fullName evidence="17">Circadian input-output histidine kinase CikA</fullName>
        <ecNumber evidence="4">2.7.13.3</ecNumber>
    </recommendedName>
    <alternativeName>
        <fullName evidence="16">Sensory/regulatory protein RpfC</fullName>
    </alternativeName>
</protein>
<evidence type="ECO:0000256" key="15">
    <source>
        <dbReference type="ARBA" id="ARBA00064003"/>
    </source>
</evidence>
<dbReference type="Pfam" id="PF00512">
    <property type="entry name" value="HisKA"/>
    <property type="match status" value="1"/>
</dbReference>
<dbReference type="InterPro" id="IPR035965">
    <property type="entry name" value="PAS-like_dom_sf"/>
</dbReference>
<evidence type="ECO:0000256" key="7">
    <source>
        <dbReference type="ARBA" id="ARBA00022679"/>
    </source>
</evidence>
<dbReference type="SUPFAM" id="SSF47384">
    <property type="entry name" value="Homodimeric domain of signal transducing histidine kinase"/>
    <property type="match status" value="1"/>
</dbReference>
<comment type="catalytic activity">
    <reaction evidence="1">
        <text>ATP + protein L-histidine = ADP + protein N-phospho-L-histidine.</text>
        <dbReference type="EC" id="2.7.13.3"/>
    </reaction>
</comment>
<feature type="coiled-coil region" evidence="20">
    <location>
        <begin position="518"/>
        <end position="545"/>
    </location>
</feature>
<dbReference type="InterPro" id="IPR003661">
    <property type="entry name" value="HisK_dim/P_dom"/>
</dbReference>
<feature type="domain" description="PAS" evidence="24">
    <location>
        <begin position="570"/>
        <end position="642"/>
    </location>
</feature>
<dbReference type="SUPFAM" id="SSF55785">
    <property type="entry name" value="PYP-like sensor domain (PAS domain)"/>
    <property type="match status" value="1"/>
</dbReference>
<dbReference type="EC" id="2.7.13.3" evidence="4"/>
<feature type="modified residue" description="Phosphohistidine" evidence="18">
    <location>
        <position position="1313"/>
    </location>
</feature>
<evidence type="ECO:0000256" key="4">
    <source>
        <dbReference type="ARBA" id="ARBA00012438"/>
    </source>
</evidence>
<evidence type="ECO:0000256" key="6">
    <source>
        <dbReference type="ARBA" id="ARBA00022553"/>
    </source>
</evidence>
<feature type="transmembrane region" description="Helical" evidence="21">
    <location>
        <begin position="105"/>
        <end position="123"/>
    </location>
</feature>
<evidence type="ECO:0000256" key="10">
    <source>
        <dbReference type="ARBA" id="ARBA00022777"/>
    </source>
</evidence>
<evidence type="ECO:0000256" key="11">
    <source>
        <dbReference type="ARBA" id="ARBA00022840"/>
    </source>
</evidence>
<evidence type="ECO:0000259" key="24">
    <source>
        <dbReference type="PROSITE" id="PS50112"/>
    </source>
</evidence>
<evidence type="ECO:0000256" key="21">
    <source>
        <dbReference type="SAM" id="Phobius"/>
    </source>
</evidence>
<feature type="domain" description="HPt" evidence="26">
    <location>
        <begin position="1274"/>
        <end position="1367"/>
    </location>
</feature>
<name>A0A975TAJ4_9NOST</name>
<evidence type="ECO:0000256" key="2">
    <source>
        <dbReference type="ARBA" id="ARBA00004651"/>
    </source>
</evidence>
<keyword evidence="13" id="KW-0902">Two-component regulatory system</keyword>
<evidence type="ECO:0000259" key="23">
    <source>
        <dbReference type="PROSITE" id="PS50110"/>
    </source>
</evidence>
<feature type="transmembrane region" description="Helical" evidence="21">
    <location>
        <begin position="143"/>
        <end position="164"/>
    </location>
</feature>
<dbReference type="InterPro" id="IPR013655">
    <property type="entry name" value="PAS_fold_3"/>
</dbReference>
<keyword evidence="9" id="KW-0547">Nucleotide-binding</keyword>
<dbReference type="Pfam" id="PF02518">
    <property type="entry name" value="HATPase_c"/>
    <property type="match status" value="1"/>
</dbReference>
<evidence type="ECO:0000256" key="14">
    <source>
        <dbReference type="ARBA" id="ARBA00023136"/>
    </source>
</evidence>
<evidence type="ECO:0000256" key="1">
    <source>
        <dbReference type="ARBA" id="ARBA00000085"/>
    </source>
</evidence>
<gene>
    <name evidence="27" type="ORF">B6N60_03645</name>
</gene>
<keyword evidence="14 21" id="KW-0472">Membrane</keyword>
<dbReference type="PANTHER" id="PTHR45339">
    <property type="entry name" value="HYBRID SIGNAL TRANSDUCTION HISTIDINE KINASE J"/>
    <property type="match status" value="1"/>
</dbReference>
<dbReference type="InterPro" id="IPR036890">
    <property type="entry name" value="HATPase_C_sf"/>
</dbReference>